<evidence type="ECO:0000256" key="5">
    <source>
        <dbReference type="SAM" id="MobiDB-lite"/>
    </source>
</evidence>
<dbReference type="EMBL" id="CAJPDT010000005">
    <property type="protein sequence ID" value="CAF9909025.1"/>
    <property type="molecule type" value="Genomic_DNA"/>
</dbReference>
<evidence type="ECO:0000313" key="8">
    <source>
        <dbReference type="Proteomes" id="UP000664534"/>
    </source>
</evidence>
<dbReference type="PANTHER" id="PTHR14604">
    <property type="entry name" value="WD40 REPEAT PF20"/>
    <property type="match status" value="1"/>
</dbReference>
<feature type="repeat" description="WD" evidence="4">
    <location>
        <begin position="365"/>
        <end position="404"/>
    </location>
</feature>
<feature type="repeat" description="WD" evidence="4">
    <location>
        <begin position="532"/>
        <end position="571"/>
    </location>
</feature>
<dbReference type="InterPro" id="IPR036047">
    <property type="entry name" value="F-box-like_dom_sf"/>
</dbReference>
<sequence>MFSRGNGTASSDKKNNKEKPTAGAHELFLEYEGFLAPSKPRPGTPSTPFLKPSTPCTYGEHNGHSAKLSGDTLWSSTVLHDDESRSRPKRTPSQRTKSFLSFGKTVAHGEPHHHIHNFSRPGPNYVAAKEAPAPSNTSGWLRRCISTSLKHRPSTPSSSMTPPPPYDGSLVFVDDDFTALPAMPGCPIKPEPSRPSLNLASGAAARAAAAAQKEMLDSMRNLILAEPDLTRDSESGVGIEVQTGGETLAEFDFDIPVVRQDPLSALPQELIAHILLYLDASSLLKAELVSHNWHHSAGSRHVWKHVFHAEFQDVSQRGTTPTGNGLGPGPGLGKVFSCQEWKSMWRARKALHQRWIDGHAAAIYLQGHTDSVYCVQFDENKILTGSRDRTVRVWDARTYECIKVIGVPSRGAGSAVPALPADGEDRGQRPFAKVLSSRSSVEPERTAPWLFMYHNGSILCLQYDDRTMITGSSDCTLIMWDVKAGYRPIRRLSEHTAGVLDVRFDEKHIVSCSKDATVCLWDRNTGDLLKRLSGHRGPVNAVQLRGNLVVSASGDGIAKLWNLTSGLCVKEFPSKDRGMACVEFSPDSRTILAGGNDQVIYQFDTSTGELVREMKGHEGLVRSLHLDSANGRVVSGSYDTSVKAYDMRSGDTIVNFTNWTSSWILSAKADYRRIIATSQDSLAVIMDFGYQLPGIESLEA</sequence>
<gene>
    <name evidence="7" type="ORF">IMSHALPRED_007569</name>
</gene>
<dbReference type="AlphaFoldDB" id="A0A8H3I6C8"/>
<feature type="repeat" description="WD" evidence="4">
    <location>
        <begin position="614"/>
        <end position="655"/>
    </location>
</feature>
<comment type="similarity">
    <text evidence="1">Belongs to the WD repeat MET30/SCONB/SCON-2 family.</text>
</comment>
<dbReference type="InterPro" id="IPR050995">
    <property type="entry name" value="WD-F-box_domain-protein"/>
</dbReference>
<keyword evidence="3" id="KW-0677">Repeat</keyword>
<reference evidence="7" key="1">
    <citation type="submission" date="2021-03" db="EMBL/GenBank/DDBJ databases">
        <authorList>
            <person name="Tagirdzhanova G."/>
        </authorList>
    </citation>
    <scope>NUCLEOTIDE SEQUENCE</scope>
</reference>
<dbReference type="Pfam" id="PF00400">
    <property type="entry name" value="WD40"/>
    <property type="match status" value="6"/>
</dbReference>
<evidence type="ECO:0000259" key="6">
    <source>
        <dbReference type="PROSITE" id="PS50181"/>
    </source>
</evidence>
<evidence type="ECO:0000256" key="1">
    <source>
        <dbReference type="ARBA" id="ARBA00007968"/>
    </source>
</evidence>
<dbReference type="PROSITE" id="PS50082">
    <property type="entry name" value="WD_REPEATS_2"/>
    <property type="match status" value="6"/>
</dbReference>
<dbReference type="PRINTS" id="PR00320">
    <property type="entry name" value="GPROTEINBRPT"/>
</dbReference>
<feature type="domain" description="F-box" evidence="6">
    <location>
        <begin position="260"/>
        <end position="306"/>
    </location>
</feature>
<organism evidence="7 8">
    <name type="scientific">Imshaugia aleurites</name>
    <dbReference type="NCBI Taxonomy" id="172621"/>
    <lineage>
        <taxon>Eukaryota</taxon>
        <taxon>Fungi</taxon>
        <taxon>Dikarya</taxon>
        <taxon>Ascomycota</taxon>
        <taxon>Pezizomycotina</taxon>
        <taxon>Lecanoromycetes</taxon>
        <taxon>OSLEUM clade</taxon>
        <taxon>Lecanoromycetidae</taxon>
        <taxon>Lecanorales</taxon>
        <taxon>Lecanorineae</taxon>
        <taxon>Parmeliaceae</taxon>
        <taxon>Imshaugia</taxon>
    </lineage>
</organism>
<name>A0A8H3I6C8_9LECA</name>
<keyword evidence="8" id="KW-1185">Reference proteome</keyword>
<dbReference type="CDD" id="cd00200">
    <property type="entry name" value="WD40"/>
    <property type="match status" value="1"/>
</dbReference>
<dbReference type="OrthoDB" id="19711at2759"/>
<feature type="repeat" description="WD" evidence="4">
    <location>
        <begin position="451"/>
        <end position="490"/>
    </location>
</feature>
<feature type="compositionally biased region" description="Basic and acidic residues" evidence="5">
    <location>
        <begin position="11"/>
        <end position="20"/>
    </location>
</feature>
<feature type="compositionally biased region" description="Polar residues" evidence="5">
    <location>
        <begin position="1"/>
        <end position="10"/>
    </location>
</feature>
<dbReference type="PANTHER" id="PTHR14604:SF4">
    <property type="entry name" value="F-BOX DOMAIN-CONTAINING PROTEIN"/>
    <property type="match status" value="1"/>
</dbReference>
<keyword evidence="2 4" id="KW-0853">WD repeat</keyword>
<accession>A0A8H3I6C8</accession>
<dbReference type="InterPro" id="IPR001680">
    <property type="entry name" value="WD40_rpt"/>
</dbReference>
<dbReference type="InterPro" id="IPR036322">
    <property type="entry name" value="WD40_repeat_dom_sf"/>
</dbReference>
<dbReference type="InterPro" id="IPR001810">
    <property type="entry name" value="F-box_dom"/>
</dbReference>
<dbReference type="PROSITE" id="PS50294">
    <property type="entry name" value="WD_REPEATS_REGION"/>
    <property type="match status" value="3"/>
</dbReference>
<dbReference type="Gene3D" id="1.20.1280.50">
    <property type="match status" value="1"/>
</dbReference>
<feature type="region of interest" description="Disordered" evidence="5">
    <location>
        <begin position="1"/>
        <end position="69"/>
    </location>
</feature>
<proteinExistence type="inferred from homology"/>
<dbReference type="InterPro" id="IPR020472">
    <property type="entry name" value="WD40_PAC1"/>
</dbReference>
<dbReference type="Proteomes" id="UP000664534">
    <property type="component" value="Unassembled WGS sequence"/>
</dbReference>
<dbReference type="SMART" id="SM00320">
    <property type="entry name" value="WD40"/>
    <property type="match status" value="6"/>
</dbReference>
<evidence type="ECO:0000256" key="2">
    <source>
        <dbReference type="ARBA" id="ARBA00022574"/>
    </source>
</evidence>
<protein>
    <recommendedName>
        <fullName evidence="6">F-box domain-containing protein</fullName>
    </recommendedName>
</protein>
<dbReference type="Gene3D" id="2.130.10.10">
    <property type="entry name" value="YVTN repeat-like/Quinoprotein amine dehydrogenase"/>
    <property type="match status" value="2"/>
</dbReference>
<dbReference type="InterPro" id="IPR015943">
    <property type="entry name" value="WD40/YVTN_repeat-like_dom_sf"/>
</dbReference>
<dbReference type="PROSITE" id="PS00678">
    <property type="entry name" value="WD_REPEATS_1"/>
    <property type="match status" value="3"/>
</dbReference>
<feature type="repeat" description="WD" evidence="4">
    <location>
        <begin position="492"/>
        <end position="531"/>
    </location>
</feature>
<dbReference type="SUPFAM" id="SSF50978">
    <property type="entry name" value="WD40 repeat-like"/>
    <property type="match status" value="1"/>
</dbReference>
<dbReference type="PROSITE" id="PS50181">
    <property type="entry name" value="FBOX"/>
    <property type="match status" value="1"/>
</dbReference>
<dbReference type="InterPro" id="IPR019775">
    <property type="entry name" value="WD40_repeat_CS"/>
</dbReference>
<dbReference type="SUPFAM" id="SSF81383">
    <property type="entry name" value="F-box domain"/>
    <property type="match status" value="1"/>
</dbReference>
<evidence type="ECO:0000256" key="4">
    <source>
        <dbReference type="PROSITE-ProRule" id="PRU00221"/>
    </source>
</evidence>
<feature type="repeat" description="WD" evidence="4">
    <location>
        <begin position="572"/>
        <end position="613"/>
    </location>
</feature>
<dbReference type="Pfam" id="PF12937">
    <property type="entry name" value="F-box-like"/>
    <property type="match status" value="1"/>
</dbReference>
<dbReference type="SMART" id="SM00256">
    <property type="entry name" value="FBOX"/>
    <property type="match status" value="1"/>
</dbReference>
<comment type="caution">
    <text evidence="7">The sequence shown here is derived from an EMBL/GenBank/DDBJ whole genome shotgun (WGS) entry which is preliminary data.</text>
</comment>
<evidence type="ECO:0000313" key="7">
    <source>
        <dbReference type="EMBL" id="CAF9909025.1"/>
    </source>
</evidence>
<evidence type="ECO:0000256" key="3">
    <source>
        <dbReference type="ARBA" id="ARBA00022737"/>
    </source>
</evidence>